<feature type="transmembrane region" description="Helical" evidence="6">
    <location>
        <begin position="245"/>
        <end position="277"/>
    </location>
</feature>
<keyword evidence="4 6" id="KW-1133">Transmembrane helix</keyword>
<feature type="transmembrane region" description="Helical" evidence="6">
    <location>
        <begin position="214"/>
        <end position="233"/>
    </location>
</feature>
<proteinExistence type="predicted"/>
<evidence type="ECO:0000256" key="1">
    <source>
        <dbReference type="ARBA" id="ARBA00004651"/>
    </source>
</evidence>
<dbReference type="RefSeq" id="WP_302038593.1">
    <property type="nucleotide sequence ID" value="NZ_JAUKPO010000008.1"/>
</dbReference>
<dbReference type="PANTHER" id="PTHR30213:SF1">
    <property type="entry name" value="INNER MEMBRANE PROTEIN YHJD"/>
    <property type="match status" value="1"/>
</dbReference>
<evidence type="ECO:0000256" key="3">
    <source>
        <dbReference type="ARBA" id="ARBA00022692"/>
    </source>
</evidence>
<dbReference type="InterPro" id="IPR017039">
    <property type="entry name" value="Virul_fac_BrkB"/>
</dbReference>
<feature type="transmembrane region" description="Helical" evidence="6">
    <location>
        <begin position="33"/>
        <end position="55"/>
    </location>
</feature>
<gene>
    <name evidence="7" type="ORF">Q0590_16070</name>
</gene>
<organism evidence="7 8">
    <name type="scientific">Rhodocytophaga aerolata</name>
    <dbReference type="NCBI Taxonomy" id="455078"/>
    <lineage>
        <taxon>Bacteria</taxon>
        <taxon>Pseudomonadati</taxon>
        <taxon>Bacteroidota</taxon>
        <taxon>Cytophagia</taxon>
        <taxon>Cytophagales</taxon>
        <taxon>Rhodocytophagaceae</taxon>
        <taxon>Rhodocytophaga</taxon>
    </lineage>
</organism>
<evidence type="ECO:0000256" key="4">
    <source>
        <dbReference type="ARBA" id="ARBA00022989"/>
    </source>
</evidence>
<comment type="caution">
    <text evidence="7">The sequence shown here is derived from an EMBL/GenBank/DDBJ whole genome shotgun (WGS) entry which is preliminary data.</text>
</comment>
<evidence type="ECO:0000256" key="2">
    <source>
        <dbReference type="ARBA" id="ARBA00022475"/>
    </source>
</evidence>
<evidence type="ECO:0000256" key="6">
    <source>
        <dbReference type="SAM" id="Phobius"/>
    </source>
</evidence>
<dbReference type="EMBL" id="JAUKPO010000008">
    <property type="protein sequence ID" value="MDO1447789.1"/>
    <property type="molecule type" value="Genomic_DNA"/>
</dbReference>
<dbReference type="Proteomes" id="UP001168528">
    <property type="component" value="Unassembled WGS sequence"/>
</dbReference>
<name>A0ABT8R8U5_9BACT</name>
<evidence type="ECO:0000313" key="8">
    <source>
        <dbReference type="Proteomes" id="UP001168528"/>
    </source>
</evidence>
<feature type="transmembrane region" description="Helical" evidence="6">
    <location>
        <begin position="179"/>
        <end position="202"/>
    </location>
</feature>
<accession>A0ABT8R8U5</accession>
<protein>
    <submittedName>
        <fullName evidence="7">YihY/virulence factor BrkB family protein</fullName>
    </submittedName>
</protein>
<keyword evidence="3 6" id="KW-0812">Transmembrane</keyword>
<feature type="transmembrane region" description="Helical" evidence="6">
    <location>
        <begin position="93"/>
        <end position="114"/>
    </location>
</feature>
<reference evidence="7" key="1">
    <citation type="submission" date="2023-07" db="EMBL/GenBank/DDBJ databases">
        <title>The genome sequence of Rhodocytophaga aerolata KACC 12507.</title>
        <authorList>
            <person name="Zhang X."/>
        </authorList>
    </citation>
    <scope>NUCLEOTIDE SEQUENCE</scope>
    <source>
        <strain evidence="7">KACC 12507</strain>
    </source>
</reference>
<dbReference type="PIRSF" id="PIRSF035875">
    <property type="entry name" value="RNase_BN"/>
    <property type="match status" value="1"/>
</dbReference>
<evidence type="ECO:0000313" key="7">
    <source>
        <dbReference type="EMBL" id="MDO1447789.1"/>
    </source>
</evidence>
<evidence type="ECO:0000256" key="5">
    <source>
        <dbReference type="ARBA" id="ARBA00023136"/>
    </source>
</evidence>
<dbReference type="NCBIfam" id="TIGR00765">
    <property type="entry name" value="yihY_not_rbn"/>
    <property type="match status" value="1"/>
</dbReference>
<keyword evidence="2" id="KW-1003">Cell membrane</keyword>
<dbReference type="Pfam" id="PF03631">
    <property type="entry name" value="Virul_fac_BrkB"/>
    <property type="match status" value="1"/>
</dbReference>
<comment type="subcellular location">
    <subcellularLocation>
        <location evidence="1">Cell membrane</location>
        <topology evidence="1">Multi-pass membrane protein</topology>
    </subcellularLocation>
</comment>
<keyword evidence="5 6" id="KW-0472">Membrane</keyword>
<keyword evidence="8" id="KW-1185">Reference proteome</keyword>
<dbReference type="PANTHER" id="PTHR30213">
    <property type="entry name" value="INNER MEMBRANE PROTEIN YHJD"/>
    <property type="match status" value="1"/>
</dbReference>
<sequence length="327" mass="36157">MKKKLVNIWSFLKDLFAEWSADNCFQLAAALSYYTLFSIAPMLIIVISVAGYFFGEDAINGEIQRQLSGLIGADGASAVSTMIQSAYVDGKGLLPTIIGIGTLFLSATLAFTALQDSLNKIWKVSLKPQSGIMAVVINRVLSFAMVIGIGFLLLVSMVINSLLIALSAYIEKVLDSYSIYLIQALAFLISFTVITLLFAMIFKFLPDVKIRWKNVWLGAIITTILFSIGRYAISWQIGNSDLTNTYGAAASIVTIILWVNYSSLILFMGAEFIYVYVRRKGEDIKPNSHSEKIRYGRSEKEMGKHDNKAPAYTFNNGKAVVIEKNGR</sequence>
<feature type="transmembrane region" description="Helical" evidence="6">
    <location>
        <begin position="135"/>
        <end position="159"/>
    </location>
</feature>